<dbReference type="EMBL" id="CAMXCT020000835">
    <property type="protein sequence ID" value="CAL1137162.1"/>
    <property type="molecule type" value="Genomic_DNA"/>
</dbReference>
<evidence type="ECO:0000256" key="1">
    <source>
        <dbReference type="ARBA" id="ARBA00004141"/>
    </source>
</evidence>
<dbReference type="InterPro" id="IPR043203">
    <property type="entry name" value="VGCC_Ca_Na"/>
</dbReference>
<comment type="subcellular location">
    <subcellularLocation>
        <location evidence="1">Membrane</location>
        <topology evidence="1">Multi-pass membrane protein</topology>
    </subcellularLocation>
</comment>
<keyword evidence="4 5" id="KW-0472">Membrane</keyword>
<dbReference type="PANTHER" id="PTHR10037">
    <property type="entry name" value="VOLTAGE-GATED CATION CHANNEL CALCIUM AND SODIUM"/>
    <property type="match status" value="1"/>
</dbReference>
<dbReference type="AlphaFoldDB" id="A0A9P1C302"/>
<feature type="transmembrane region" description="Helical" evidence="5">
    <location>
        <begin position="424"/>
        <end position="447"/>
    </location>
</feature>
<reference evidence="8" key="2">
    <citation type="submission" date="2024-04" db="EMBL/GenBank/DDBJ databases">
        <authorList>
            <person name="Chen Y."/>
            <person name="Shah S."/>
            <person name="Dougan E. K."/>
            <person name="Thang M."/>
            <person name="Chan C."/>
        </authorList>
    </citation>
    <scope>NUCLEOTIDE SEQUENCE [LARGE SCALE GENOMIC DNA]</scope>
</reference>
<name>A0A9P1C302_9DINO</name>
<evidence type="ECO:0000256" key="5">
    <source>
        <dbReference type="SAM" id="Phobius"/>
    </source>
</evidence>
<feature type="domain" description="Ion transport" evidence="6">
    <location>
        <begin position="407"/>
        <end position="496"/>
    </location>
</feature>
<evidence type="ECO:0000313" key="10">
    <source>
        <dbReference type="Proteomes" id="UP001152797"/>
    </source>
</evidence>
<keyword evidence="3 5" id="KW-1133">Transmembrane helix</keyword>
<organism evidence="7">
    <name type="scientific">Cladocopium goreaui</name>
    <dbReference type="NCBI Taxonomy" id="2562237"/>
    <lineage>
        <taxon>Eukaryota</taxon>
        <taxon>Sar</taxon>
        <taxon>Alveolata</taxon>
        <taxon>Dinophyceae</taxon>
        <taxon>Suessiales</taxon>
        <taxon>Symbiodiniaceae</taxon>
        <taxon>Cladocopium</taxon>
    </lineage>
</organism>
<evidence type="ECO:0000256" key="4">
    <source>
        <dbReference type="ARBA" id="ARBA00023136"/>
    </source>
</evidence>
<dbReference type="InterPro" id="IPR027359">
    <property type="entry name" value="Volt_channel_dom_sf"/>
</dbReference>
<evidence type="ECO:0000259" key="6">
    <source>
        <dbReference type="Pfam" id="PF00520"/>
    </source>
</evidence>
<dbReference type="OrthoDB" id="442387at2759"/>
<keyword evidence="2 5" id="KW-0812">Transmembrane</keyword>
<evidence type="ECO:0000313" key="9">
    <source>
        <dbReference type="EMBL" id="CAL4771099.1"/>
    </source>
</evidence>
<feature type="transmembrane region" description="Helical" evidence="5">
    <location>
        <begin position="23"/>
        <end position="46"/>
    </location>
</feature>
<dbReference type="Proteomes" id="UP001152797">
    <property type="component" value="Unassembled WGS sequence"/>
</dbReference>
<comment type="caution">
    <text evidence="7">The sequence shown here is derived from an EMBL/GenBank/DDBJ whole genome shotgun (WGS) entry which is preliminary data.</text>
</comment>
<keyword evidence="10" id="KW-1185">Reference proteome</keyword>
<dbReference type="InterPro" id="IPR005821">
    <property type="entry name" value="Ion_trans_dom"/>
</dbReference>
<dbReference type="Pfam" id="PF00520">
    <property type="entry name" value="Ion_trans"/>
    <property type="match status" value="1"/>
</dbReference>
<dbReference type="Gene3D" id="1.20.120.350">
    <property type="entry name" value="Voltage-gated potassium channels. Chain C"/>
    <property type="match status" value="1"/>
</dbReference>
<evidence type="ECO:0000313" key="7">
    <source>
        <dbReference type="EMBL" id="CAI3983787.1"/>
    </source>
</evidence>
<dbReference type="GO" id="GO:0005248">
    <property type="term" value="F:voltage-gated sodium channel activity"/>
    <property type="evidence" value="ECO:0007669"/>
    <property type="project" value="TreeGrafter"/>
</dbReference>
<proteinExistence type="predicted"/>
<accession>A0A9P1C302</accession>
<dbReference type="EMBL" id="CAMXCT030000835">
    <property type="protein sequence ID" value="CAL4771099.1"/>
    <property type="molecule type" value="Genomic_DNA"/>
</dbReference>
<evidence type="ECO:0000313" key="8">
    <source>
        <dbReference type="EMBL" id="CAL1137162.1"/>
    </source>
</evidence>
<dbReference type="EMBL" id="CAMXCT010000835">
    <property type="protein sequence ID" value="CAI3983787.1"/>
    <property type="molecule type" value="Genomic_DNA"/>
</dbReference>
<dbReference type="SUPFAM" id="SSF81324">
    <property type="entry name" value="Voltage-gated potassium channels"/>
    <property type="match status" value="1"/>
</dbReference>
<sequence length="498" mass="55629">MADESDDDLVSYRMRPQKPIDPTLMATTCAGIVVLLTGLGFLFGAIANTRVEHVSDYSQEVHEWEKYRPLLKDTEISMSFNLPETAHRPGGLVESQLMQTEEEDWAFHDTEEMNGVEQYQPLKHVTDLELPCLYSNCSMVALNAADSLQPREDWNDQVLPSWADAPRASFHFVTRGTGGKQSSFSTPAIPLIFDLPTVGQTPQPRMYCYGPGHGVFRRPGTCHHAQRLKDLCVVLEPDGDGGWKLRNAVVTQFFYNNSRRTGTFGCNPQTGYEAATYHRDPCWGPVPNRHICQDEGIAHKLRVTVRAWHDPYIKAAELTHGSMDFGLSGSTELITGSVLLTMGCLIVLVPNILRSRCAMRRLKKLTRKAASPQARSFGRTGPLRLIHEKTTTPATDRWARQMGKKQVVTMMLDGYPPILELQDFLATCEIVFLVIFCIEMCILLGAYGPCRYVRTPAMCFDGIIVTVSVVQVLTSPDGQGGPFTALRTFRLFRVPRAA</sequence>
<protein>
    <submittedName>
        <fullName evidence="9">Voltage-dependent T-type calcium channel subunit alpha-1G (Cav3.1c) (NBR13) (Voltage-gated calcium channel subunit alpha Cav3.1)</fullName>
    </submittedName>
</protein>
<gene>
    <name evidence="7" type="ORF">C1SCF055_LOCUS11371</name>
</gene>
<feature type="transmembrane region" description="Helical" evidence="5">
    <location>
        <begin position="333"/>
        <end position="353"/>
    </location>
</feature>
<dbReference type="PANTHER" id="PTHR10037:SF62">
    <property type="entry name" value="SODIUM CHANNEL PROTEIN 60E"/>
    <property type="match status" value="1"/>
</dbReference>
<evidence type="ECO:0000256" key="2">
    <source>
        <dbReference type="ARBA" id="ARBA00022692"/>
    </source>
</evidence>
<reference evidence="7" key="1">
    <citation type="submission" date="2022-10" db="EMBL/GenBank/DDBJ databases">
        <authorList>
            <person name="Chen Y."/>
            <person name="Dougan E. K."/>
            <person name="Chan C."/>
            <person name="Rhodes N."/>
            <person name="Thang M."/>
        </authorList>
    </citation>
    <scope>NUCLEOTIDE SEQUENCE</scope>
</reference>
<evidence type="ECO:0000256" key="3">
    <source>
        <dbReference type="ARBA" id="ARBA00022989"/>
    </source>
</evidence>
<dbReference type="GO" id="GO:0001518">
    <property type="term" value="C:voltage-gated sodium channel complex"/>
    <property type="evidence" value="ECO:0007669"/>
    <property type="project" value="TreeGrafter"/>
</dbReference>